<feature type="signal peptide" evidence="1">
    <location>
        <begin position="1"/>
        <end position="22"/>
    </location>
</feature>
<dbReference type="Proteomes" id="UP000472971">
    <property type="component" value="Unassembled WGS sequence"/>
</dbReference>
<evidence type="ECO:0000313" key="3">
    <source>
        <dbReference type="EMBL" id="NEY83052.1"/>
    </source>
</evidence>
<keyword evidence="1" id="KW-0732">Signal</keyword>
<comment type="caution">
    <text evidence="3">The sequence shown here is derived from an EMBL/GenBank/DDBJ whole genome shotgun (WGS) entry which is preliminary data.</text>
</comment>
<evidence type="ECO:0000313" key="4">
    <source>
        <dbReference type="Proteomes" id="UP000472971"/>
    </source>
</evidence>
<dbReference type="PANTHER" id="PTHR36842:SF1">
    <property type="entry name" value="PROTEIN TOLB"/>
    <property type="match status" value="1"/>
</dbReference>
<keyword evidence="4" id="KW-1185">Reference proteome</keyword>
<proteinExistence type="predicted"/>
<sequence>MLRFIIACMFLFFQFFTIPVNADRHTTTDLKLAFIRGENLWTKINGVEKQITKEENILSSPQWSVDGEWILYQQTVPDLEKSRTEIWVYNVKSSKKIKIFYDGQNPQWAPNRNIVAFQGNGVLNVSNLKQFNNMTFGVDTYTWTPEGNGFIVSSSAFPRPDGWTNPILYKVSLEKNVEKLFVIPKNLSKGSTIIQSIDTERLTFSPDGQWISFIVTPTASLSMDYNMLCVISKDGKQFIVVDEVILPVSEPKWAESKNILGYIAGGGRMTIDINNKALKLKEFKTFHSTVLTPPHYADIGFTWVNDSKMIVSRVKEQEWSSDPQKTLPSLFLIDLKSLKQTEISSPKGESGNYDPFYVKSLKKIAWYRKASLMDAKANIWMANIDGSDAECLLTNVEFVSFYQ</sequence>
<evidence type="ECO:0000256" key="1">
    <source>
        <dbReference type="SAM" id="SignalP"/>
    </source>
</evidence>
<dbReference type="EMBL" id="JAAIWN010000066">
    <property type="protein sequence ID" value="NEY83052.1"/>
    <property type="molecule type" value="Genomic_DNA"/>
</dbReference>
<dbReference type="SUPFAM" id="SSF82171">
    <property type="entry name" value="DPP6 N-terminal domain-like"/>
    <property type="match status" value="1"/>
</dbReference>
<dbReference type="Gene3D" id="2.120.10.30">
    <property type="entry name" value="TolB, C-terminal domain"/>
    <property type="match status" value="1"/>
</dbReference>
<dbReference type="Proteomes" id="UP000570010">
    <property type="component" value="Unassembled WGS sequence"/>
</dbReference>
<dbReference type="RefSeq" id="WP_163243453.1">
    <property type="nucleotide sequence ID" value="NZ_JAAIWN010000066.1"/>
</dbReference>
<evidence type="ECO:0000313" key="2">
    <source>
        <dbReference type="EMBL" id="MBA4538692.1"/>
    </source>
</evidence>
<feature type="chain" id="PRO_5036172312" evidence="1">
    <location>
        <begin position="23"/>
        <end position="403"/>
    </location>
</feature>
<gene>
    <name evidence="3" type="ORF">G4D64_16500</name>
    <name evidence="2" type="ORF">H1Z61_16560</name>
</gene>
<name>A0A6B3W1E8_9BACI</name>
<reference evidence="2 5" key="2">
    <citation type="submission" date="2020-07" db="EMBL/GenBank/DDBJ databases">
        <authorList>
            <person name="Feng H."/>
        </authorList>
    </citation>
    <scope>NUCLEOTIDE SEQUENCE [LARGE SCALE GENOMIC DNA]</scope>
    <source>
        <strain evidence="2">S-12</strain>
        <strain evidence="5">s-12</strain>
    </source>
</reference>
<organism evidence="3 4">
    <name type="scientific">Bacillus aquiflavi</name>
    <dbReference type="NCBI Taxonomy" id="2672567"/>
    <lineage>
        <taxon>Bacteria</taxon>
        <taxon>Bacillati</taxon>
        <taxon>Bacillota</taxon>
        <taxon>Bacilli</taxon>
        <taxon>Bacillales</taxon>
        <taxon>Bacillaceae</taxon>
        <taxon>Bacillus</taxon>
    </lineage>
</organism>
<evidence type="ECO:0000313" key="5">
    <source>
        <dbReference type="Proteomes" id="UP000570010"/>
    </source>
</evidence>
<accession>A0A6B3W1E8</accession>
<dbReference type="EMBL" id="JACEIO010000064">
    <property type="protein sequence ID" value="MBA4538692.1"/>
    <property type="molecule type" value="Genomic_DNA"/>
</dbReference>
<protein>
    <submittedName>
        <fullName evidence="3">TolB domain-containing protein</fullName>
    </submittedName>
</protein>
<dbReference type="PANTHER" id="PTHR36842">
    <property type="entry name" value="PROTEIN TOLB HOMOLOG"/>
    <property type="match status" value="1"/>
</dbReference>
<reference evidence="3 4" key="1">
    <citation type="submission" date="2020-02" db="EMBL/GenBank/DDBJ databases">
        <title>Bacillus aquiflavi sp. nov., isolated from yellow water of strong flavor Chinese baijiu in Yibin region of China.</title>
        <authorList>
            <person name="Xie J."/>
        </authorList>
    </citation>
    <scope>NUCLEOTIDE SEQUENCE [LARGE SCALE GENOMIC DNA]</scope>
    <source>
        <strain evidence="3 4">3H-10</strain>
    </source>
</reference>
<dbReference type="InterPro" id="IPR011042">
    <property type="entry name" value="6-blade_b-propeller_TolB-like"/>
</dbReference>
<dbReference type="AlphaFoldDB" id="A0A6B3W1E8"/>